<dbReference type="Pfam" id="PF05173">
    <property type="entry name" value="DapB_C"/>
    <property type="match status" value="1"/>
</dbReference>
<dbReference type="EC" id="1.17.1.8" evidence="9"/>
<dbReference type="PANTHER" id="PTHR20836">
    <property type="entry name" value="DIHYDRODIPICOLINATE REDUCTASE"/>
    <property type="match status" value="1"/>
</dbReference>
<comment type="similarity">
    <text evidence="1">Belongs to the DapB family.</text>
</comment>
<evidence type="ECO:0000256" key="10">
    <source>
        <dbReference type="ARBA" id="ARBA00049080"/>
    </source>
</evidence>
<sequence length="348" mass="38969">MWVQGAELKQQLKPPFLCNPLNSNRTRFFTKHYQKQKPFVVVMSMSTRSTAVPIMVNGCNGKMGSSVIMAANSAGLQILPKSFGPENEAGNTVEVCGNEIKIHGPSERDSVLASLYDEYPNMIVVDYTLPTLVNDRDRLYKTVDDSKVYAVISPQMGKQVKESHQAAKLDTSATAKAVISCFKKLGVSFDDQCLYRGFGRMLLWQLVPKNVLSFLYDFLLSLSQIEMIRDPKEQKELVGVPDEYLSGHAFHFYYLSSPGKTVSLEFQHNVCGRSIYAEGTIDAVLFLAEKGIDRMLRWILLNLNGTAVVAKGERESRVAFPSMQENLSNKGVKNELEWPFFCNVPLGL</sequence>
<evidence type="ECO:0000256" key="11">
    <source>
        <dbReference type="ARBA" id="ARBA00049396"/>
    </source>
</evidence>
<evidence type="ECO:0000256" key="9">
    <source>
        <dbReference type="ARBA" id="ARBA00038983"/>
    </source>
</evidence>
<keyword evidence="6" id="KW-0520">NAD</keyword>
<dbReference type="PANTHER" id="PTHR20836:SF0">
    <property type="entry name" value="4-HYDROXY-TETRAHYDRODIPICOLINATE REDUCTASE 1, CHLOROPLASTIC-RELATED"/>
    <property type="match status" value="1"/>
</dbReference>
<gene>
    <name evidence="14" type="ORF">POTOM_027753</name>
</gene>
<feature type="domain" description="Dihydrodipicolinate reductase C-terminal" evidence="13">
    <location>
        <begin position="158"/>
        <end position="290"/>
    </location>
</feature>
<evidence type="ECO:0000256" key="3">
    <source>
        <dbReference type="ARBA" id="ARBA00022857"/>
    </source>
</evidence>
<evidence type="ECO:0000259" key="13">
    <source>
        <dbReference type="Pfam" id="PF05173"/>
    </source>
</evidence>
<evidence type="ECO:0000256" key="7">
    <source>
        <dbReference type="ARBA" id="ARBA00023154"/>
    </source>
</evidence>
<dbReference type="AlphaFoldDB" id="A0A8X7ZD93"/>
<name>A0A8X7ZD93_POPTO</name>
<comment type="catalytic activity">
    <reaction evidence="10">
        <text>(S)-2,3,4,5-tetrahydrodipicolinate + NADP(+) + H2O = (2S,4S)-4-hydroxy-2,3,4,5-tetrahydrodipicolinate + NADPH + H(+)</text>
        <dbReference type="Rhea" id="RHEA:35331"/>
        <dbReference type="ChEBI" id="CHEBI:15377"/>
        <dbReference type="ChEBI" id="CHEBI:15378"/>
        <dbReference type="ChEBI" id="CHEBI:16845"/>
        <dbReference type="ChEBI" id="CHEBI:57783"/>
        <dbReference type="ChEBI" id="CHEBI:58349"/>
        <dbReference type="ChEBI" id="CHEBI:67139"/>
        <dbReference type="EC" id="1.17.1.8"/>
    </reaction>
</comment>
<comment type="catalytic activity">
    <reaction evidence="11">
        <text>(S)-2,3,4,5-tetrahydrodipicolinate + NAD(+) + H2O = (2S,4S)-4-hydroxy-2,3,4,5-tetrahydrodipicolinate + NADH + H(+)</text>
        <dbReference type="Rhea" id="RHEA:35323"/>
        <dbReference type="ChEBI" id="CHEBI:15377"/>
        <dbReference type="ChEBI" id="CHEBI:15378"/>
        <dbReference type="ChEBI" id="CHEBI:16845"/>
        <dbReference type="ChEBI" id="CHEBI:57540"/>
        <dbReference type="ChEBI" id="CHEBI:57945"/>
        <dbReference type="ChEBI" id="CHEBI:67139"/>
        <dbReference type="EC" id="1.17.1.8"/>
    </reaction>
</comment>
<evidence type="ECO:0000256" key="4">
    <source>
        <dbReference type="ARBA" id="ARBA00022915"/>
    </source>
</evidence>
<dbReference type="InterPro" id="IPR000846">
    <property type="entry name" value="DapB_N"/>
</dbReference>
<proteinExistence type="inferred from homology"/>
<evidence type="ECO:0000313" key="15">
    <source>
        <dbReference type="Proteomes" id="UP000886885"/>
    </source>
</evidence>
<dbReference type="GO" id="GO:0019877">
    <property type="term" value="P:diaminopimelate biosynthetic process"/>
    <property type="evidence" value="ECO:0007669"/>
    <property type="project" value="UniProtKB-KW"/>
</dbReference>
<dbReference type="GO" id="GO:0009089">
    <property type="term" value="P:lysine biosynthetic process via diaminopimelate"/>
    <property type="evidence" value="ECO:0007669"/>
    <property type="project" value="InterPro"/>
</dbReference>
<evidence type="ECO:0000256" key="2">
    <source>
        <dbReference type="ARBA" id="ARBA00022605"/>
    </source>
</evidence>
<evidence type="ECO:0000256" key="6">
    <source>
        <dbReference type="ARBA" id="ARBA00023027"/>
    </source>
</evidence>
<reference evidence="14" key="1">
    <citation type="journal article" date="2020" name="bioRxiv">
        <title>Hybrid origin of Populus tomentosa Carr. identified through genome sequencing and phylogenomic analysis.</title>
        <authorList>
            <person name="An X."/>
            <person name="Gao K."/>
            <person name="Chen Z."/>
            <person name="Li J."/>
            <person name="Yang X."/>
            <person name="Yang X."/>
            <person name="Zhou J."/>
            <person name="Guo T."/>
            <person name="Zhao T."/>
            <person name="Huang S."/>
            <person name="Miao D."/>
            <person name="Khan W.U."/>
            <person name="Rao P."/>
            <person name="Ye M."/>
            <person name="Lei B."/>
            <person name="Liao W."/>
            <person name="Wang J."/>
            <person name="Ji L."/>
            <person name="Li Y."/>
            <person name="Guo B."/>
            <person name="Mustafa N.S."/>
            <person name="Li S."/>
            <person name="Yun Q."/>
            <person name="Keller S.R."/>
            <person name="Mao J."/>
            <person name="Zhang R."/>
            <person name="Strauss S.H."/>
        </authorList>
    </citation>
    <scope>NUCLEOTIDE SEQUENCE</scope>
    <source>
        <strain evidence="14">GM15</strain>
        <tissue evidence="14">Leaf</tissue>
    </source>
</reference>
<organism evidence="14 15">
    <name type="scientific">Populus tomentosa</name>
    <name type="common">Chinese white poplar</name>
    <dbReference type="NCBI Taxonomy" id="118781"/>
    <lineage>
        <taxon>Eukaryota</taxon>
        <taxon>Viridiplantae</taxon>
        <taxon>Streptophyta</taxon>
        <taxon>Embryophyta</taxon>
        <taxon>Tracheophyta</taxon>
        <taxon>Spermatophyta</taxon>
        <taxon>Magnoliopsida</taxon>
        <taxon>eudicotyledons</taxon>
        <taxon>Gunneridae</taxon>
        <taxon>Pentapetalae</taxon>
        <taxon>rosids</taxon>
        <taxon>fabids</taxon>
        <taxon>Malpighiales</taxon>
        <taxon>Salicaceae</taxon>
        <taxon>Saliceae</taxon>
        <taxon>Populus</taxon>
    </lineage>
</organism>
<feature type="domain" description="Dihydrodipicolinate reductase N-terminal" evidence="12">
    <location>
        <begin position="53"/>
        <end position="135"/>
    </location>
</feature>
<comment type="pathway">
    <text evidence="8">Amino-acid biosynthesis; L-lysine biosynthesis via DAP pathway; (S)-tetrahydrodipicolinate from L-aspartate: step 4/4.</text>
</comment>
<dbReference type="Pfam" id="PF01113">
    <property type="entry name" value="DapB_N"/>
    <property type="match status" value="1"/>
</dbReference>
<keyword evidence="7" id="KW-0457">Lysine biosynthesis</keyword>
<protein>
    <recommendedName>
        <fullName evidence="9">4-hydroxy-tetrahydrodipicolinate reductase</fullName>
        <ecNumber evidence="9">1.17.1.8</ecNumber>
    </recommendedName>
</protein>
<dbReference type="InterPro" id="IPR022663">
    <property type="entry name" value="DapB_C"/>
</dbReference>
<keyword evidence="5" id="KW-0560">Oxidoreductase</keyword>
<keyword evidence="2" id="KW-0028">Amino-acid biosynthesis</keyword>
<dbReference type="GO" id="GO:0009570">
    <property type="term" value="C:chloroplast stroma"/>
    <property type="evidence" value="ECO:0007669"/>
    <property type="project" value="TreeGrafter"/>
</dbReference>
<accession>A0A8X7ZD93</accession>
<evidence type="ECO:0000313" key="14">
    <source>
        <dbReference type="EMBL" id="KAG6768823.1"/>
    </source>
</evidence>
<comment type="caution">
    <text evidence="14">The sequence shown here is derived from an EMBL/GenBank/DDBJ whole genome shotgun (WGS) entry which is preliminary data.</text>
</comment>
<evidence type="ECO:0000256" key="5">
    <source>
        <dbReference type="ARBA" id="ARBA00023002"/>
    </source>
</evidence>
<dbReference type="EMBL" id="JAAWWB010000013">
    <property type="protein sequence ID" value="KAG6768823.1"/>
    <property type="molecule type" value="Genomic_DNA"/>
</dbReference>
<dbReference type="Proteomes" id="UP000886885">
    <property type="component" value="Chromosome 7A"/>
</dbReference>
<dbReference type="GO" id="GO:0008839">
    <property type="term" value="F:4-hydroxy-tetrahydrodipicolinate reductase"/>
    <property type="evidence" value="ECO:0007669"/>
    <property type="project" value="UniProtKB-EC"/>
</dbReference>
<evidence type="ECO:0000256" key="8">
    <source>
        <dbReference type="ARBA" id="ARBA00037922"/>
    </source>
</evidence>
<evidence type="ECO:0000256" key="1">
    <source>
        <dbReference type="ARBA" id="ARBA00006642"/>
    </source>
</evidence>
<keyword evidence="15" id="KW-1185">Reference proteome</keyword>
<keyword evidence="3" id="KW-0521">NADP</keyword>
<keyword evidence="4" id="KW-0220">Diaminopimelate biosynthesis</keyword>
<evidence type="ECO:0000259" key="12">
    <source>
        <dbReference type="Pfam" id="PF01113"/>
    </source>
</evidence>
<dbReference type="InterPro" id="IPR023940">
    <property type="entry name" value="DHDPR_bac"/>
</dbReference>
<dbReference type="OrthoDB" id="10259487at2759"/>